<dbReference type="EMBL" id="JAGMUV010000017">
    <property type="protein sequence ID" value="KAH7131035.1"/>
    <property type="molecule type" value="Genomic_DNA"/>
</dbReference>
<accession>A0A9P9E407</accession>
<reference evidence="2" key="1">
    <citation type="journal article" date="2021" name="Nat. Commun.">
        <title>Genetic determinants of endophytism in the Arabidopsis root mycobiome.</title>
        <authorList>
            <person name="Mesny F."/>
            <person name="Miyauchi S."/>
            <person name="Thiergart T."/>
            <person name="Pickel B."/>
            <person name="Atanasova L."/>
            <person name="Karlsson M."/>
            <person name="Huettel B."/>
            <person name="Barry K.W."/>
            <person name="Haridas S."/>
            <person name="Chen C."/>
            <person name="Bauer D."/>
            <person name="Andreopoulos W."/>
            <person name="Pangilinan J."/>
            <person name="LaButti K."/>
            <person name="Riley R."/>
            <person name="Lipzen A."/>
            <person name="Clum A."/>
            <person name="Drula E."/>
            <person name="Henrissat B."/>
            <person name="Kohler A."/>
            <person name="Grigoriev I.V."/>
            <person name="Martin F.M."/>
            <person name="Hacquard S."/>
        </authorList>
    </citation>
    <scope>NUCLEOTIDE SEQUENCE</scope>
    <source>
        <strain evidence="2">MPI-CAGE-AT-0147</strain>
    </source>
</reference>
<feature type="compositionally biased region" description="Gly residues" evidence="1">
    <location>
        <begin position="294"/>
        <end position="314"/>
    </location>
</feature>
<evidence type="ECO:0000313" key="2">
    <source>
        <dbReference type="EMBL" id="KAH7131035.1"/>
    </source>
</evidence>
<dbReference type="Proteomes" id="UP000738349">
    <property type="component" value="Unassembled WGS sequence"/>
</dbReference>
<dbReference type="OrthoDB" id="3625606at2759"/>
<evidence type="ECO:0008006" key="4">
    <source>
        <dbReference type="Google" id="ProtNLM"/>
    </source>
</evidence>
<name>A0A9P9E407_9HYPO</name>
<dbReference type="AlphaFoldDB" id="A0A9P9E407"/>
<organism evidence="2 3">
    <name type="scientific">Dactylonectria macrodidyma</name>
    <dbReference type="NCBI Taxonomy" id="307937"/>
    <lineage>
        <taxon>Eukaryota</taxon>
        <taxon>Fungi</taxon>
        <taxon>Dikarya</taxon>
        <taxon>Ascomycota</taxon>
        <taxon>Pezizomycotina</taxon>
        <taxon>Sordariomycetes</taxon>
        <taxon>Hypocreomycetidae</taxon>
        <taxon>Hypocreales</taxon>
        <taxon>Nectriaceae</taxon>
        <taxon>Dactylonectria</taxon>
    </lineage>
</organism>
<keyword evidence="3" id="KW-1185">Reference proteome</keyword>
<protein>
    <recommendedName>
        <fullName evidence="4">PPPDE domain-containing protein</fullName>
    </recommendedName>
</protein>
<feature type="region of interest" description="Disordered" evidence="1">
    <location>
        <begin position="288"/>
        <end position="329"/>
    </location>
</feature>
<comment type="caution">
    <text evidence="2">The sequence shown here is derived from an EMBL/GenBank/DDBJ whole genome shotgun (WGS) entry which is preliminary data.</text>
</comment>
<evidence type="ECO:0000256" key="1">
    <source>
        <dbReference type="SAM" id="MobiDB-lite"/>
    </source>
</evidence>
<sequence length="329" mass="36128">MAIREHIETAYDAGLRKASRSGLQEEEDTTHGERVWFSHHIHGTQMRHWILVTHNHKFEMCRSRPLYGQTGADVEGGRADTDGWTSVGFGNAQYSFRILPCNIINKQFESSTTKFTTGTMMESPLPSLIGWTKMTKDEAIGAWRAKLEQFGDYNIIWNNCQGLLEQFASSIIHEQATGWNIFSLHASIIFQKGLGDPKIVCYGVAQSMALEKLKALRSQVGEYNMKALEEKIKTLEDSLRKMRKDCVKSKLVDLADAYGFWLADNSSQYGPQHTKPDISNGLDLLNAIPPDGQSGTGGQLGDGSGGGGGGGAFGGMPSPNAEVKLEALP</sequence>
<evidence type="ECO:0000313" key="3">
    <source>
        <dbReference type="Proteomes" id="UP000738349"/>
    </source>
</evidence>
<gene>
    <name evidence="2" type="ORF">EDB81DRAFT_763694</name>
</gene>
<proteinExistence type="predicted"/>